<keyword evidence="4" id="KW-0653">Protein transport</keyword>
<dbReference type="OrthoDB" id="6507044at2759"/>
<dbReference type="FunFam" id="3.10.450.50:FF:000005">
    <property type="entry name" value="Nuclear transport factor 2"/>
    <property type="match status" value="1"/>
</dbReference>
<comment type="function">
    <text evidence="4">Has a role in nuclear-cytoplasmic transport of proteins and mRNAs.</text>
</comment>
<dbReference type="InterPro" id="IPR032710">
    <property type="entry name" value="NTF2-like_dom_sf"/>
</dbReference>
<dbReference type="AlphaFoldDB" id="A0A0F4GXR1"/>
<comment type="function">
    <text evidence="3">Facilitates protein transport into the nucleus. Could be part of a multicomponent system of cytosolic factors that assemble at the pore complex during nuclear import.</text>
</comment>
<keyword evidence="1 4" id="KW-0963">Cytoplasm</keyword>
<proteinExistence type="predicted"/>
<feature type="domain" description="NTF2" evidence="5">
    <location>
        <begin position="7"/>
        <end position="121"/>
    </location>
</feature>
<evidence type="ECO:0000256" key="4">
    <source>
        <dbReference type="RuleBase" id="RU369002"/>
    </source>
</evidence>
<dbReference type="CDD" id="cd00780">
    <property type="entry name" value="NTF2"/>
    <property type="match status" value="1"/>
</dbReference>
<dbReference type="GO" id="GO:0051028">
    <property type="term" value="P:mRNA transport"/>
    <property type="evidence" value="ECO:0007669"/>
    <property type="project" value="UniProtKB-UniRule"/>
</dbReference>
<evidence type="ECO:0000256" key="3">
    <source>
        <dbReference type="ARBA" id="ARBA00053082"/>
    </source>
</evidence>
<dbReference type="GO" id="GO:0005737">
    <property type="term" value="C:cytoplasm"/>
    <property type="evidence" value="ECO:0007669"/>
    <property type="project" value="UniProtKB-SubCell"/>
</dbReference>
<dbReference type="SUPFAM" id="SSF54427">
    <property type="entry name" value="NTF2-like"/>
    <property type="match status" value="1"/>
</dbReference>
<comment type="subcellular location">
    <subcellularLocation>
        <location evidence="4">Cytoplasm</location>
    </subcellularLocation>
    <subcellularLocation>
        <location evidence="4">Nucleus</location>
    </subcellularLocation>
</comment>
<evidence type="ECO:0000313" key="6">
    <source>
        <dbReference type="EMBL" id="KJY02235.1"/>
    </source>
</evidence>
<dbReference type="Gene3D" id="3.10.450.50">
    <property type="match status" value="1"/>
</dbReference>
<dbReference type="Pfam" id="PF02136">
    <property type="entry name" value="NTF2"/>
    <property type="match status" value="1"/>
</dbReference>
<accession>A0A0F4GXR1</accession>
<evidence type="ECO:0000256" key="2">
    <source>
        <dbReference type="ARBA" id="ARBA00026247"/>
    </source>
</evidence>
<name>A0A0F4GXR1_9PEZI</name>
<dbReference type="GO" id="GO:0005635">
    <property type="term" value="C:nuclear envelope"/>
    <property type="evidence" value="ECO:0007669"/>
    <property type="project" value="UniProtKB-ARBA"/>
</dbReference>
<comment type="caution">
    <text evidence="6">The sequence shown here is derived from an EMBL/GenBank/DDBJ whole genome shotgun (WGS) entry which is preliminary data.</text>
</comment>
<dbReference type="InterPro" id="IPR018222">
    <property type="entry name" value="Nuclear_transport_factor_2_euk"/>
</dbReference>
<dbReference type="InterPro" id="IPR045875">
    <property type="entry name" value="NTF2"/>
</dbReference>
<protein>
    <recommendedName>
        <fullName evidence="2 4">Nuclear transport factor 2</fullName>
        <shortName evidence="4">NTF-2</shortName>
    </recommendedName>
</protein>
<evidence type="ECO:0000256" key="1">
    <source>
        <dbReference type="ARBA" id="ARBA00022490"/>
    </source>
</evidence>
<dbReference type="EMBL" id="LAFY01000070">
    <property type="protein sequence ID" value="KJY02235.1"/>
    <property type="molecule type" value="Genomic_DNA"/>
</dbReference>
<dbReference type="Proteomes" id="UP000033647">
    <property type="component" value="Unassembled WGS sequence"/>
</dbReference>
<gene>
    <name evidence="6" type="ORF">TI39_contig73g00003</name>
</gene>
<evidence type="ECO:0000259" key="5">
    <source>
        <dbReference type="PROSITE" id="PS50177"/>
    </source>
</evidence>
<keyword evidence="4" id="KW-0813">Transport</keyword>
<dbReference type="STRING" id="1047168.A0A0F4GXR1"/>
<dbReference type="PROSITE" id="PS50177">
    <property type="entry name" value="NTF2_DOMAIN"/>
    <property type="match status" value="1"/>
</dbReference>
<organism evidence="6 7">
    <name type="scientific">Zymoseptoria brevis</name>
    <dbReference type="NCBI Taxonomy" id="1047168"/>
    <lineage>
        <taxon>Eukaryota</taxon>
        <taxon>Fungi</taxon>
        <taxon>Dikarya</taxon>
        <taxon>Ascomycota</taxon>
        <taxon>Pezizomycotina</taxon>
        <taxon>Dothideomycetes</taxon>
        <taxon>Dothideomycetidae</taxon>
        <taxon>Mycosphaerellales</taxon>
        <taxon>Mycosphaerellaceae</taxon>
        <taxon>Zymoseptoria</taxon>
    </lineage>
</organism>
<dbReference type="PANTHER" id="PTHR12612">
    <property type="entry name" value="NUCLEAR TRANSPORT FACTOR 2"/>
    <property type="match status" value="1"/>
</dbReference>
<reference evidence="6 7" key="1">
    <citation type="submission" date="2015-03" db="EMBL/GenBank/DDBJ databases">
        <title>RNA-seq based gene annotation and comparative genomics of four Zymoseptoria species reveal species-specific pathogenicity related genes and transposable element activity.</title>
        <authorList>
            <person name="Grandaubert J."/>
            <person name="Bhattacharyya A."/>
            <person name="Stukenbrock E.H."/>
        </authorList>
    </citation>
    <scope>NUCLEOTIDE SEQUENCE [LARGE SCALE GENOMIC DNA]</scope>
    <source>
        <strain evidence="6 7">Zb18110</strain>
    </source>
</reference>
<evidence type="ECO:0000313" key="7">
    <source>
        <dbReference type="Proteomes" id="UP000033647"/>
    </source>
</evidence>
<keyword evidence="4" id="KW-0539">Nucleus</keyword>
<sequence>MADFENIAKQFVEFYYKTFDSDRSQLSALYQNDSMLTFEAAPCQGTAQIVEKLQALPFAKVEHQVATLDAQPSDQAGGILVIVSGALLVEEEKRPMSYVQTFQLKPNGQGSYYVFNDVFRLVYPSSG</sequence>
<dbReference type="InterPro" id="IPR002075">
    <property type="entry name" value="NTF2_dom"/>
</dbReference>
<dbReference type="GO" id="GO:0006606">
    <property type="term" value="P:protein import into nucleus"/>
    <property type="evidence" value="ECO:0007669"/>
    <property type="project" value="UniProtKB-ARBA"/>
</dbReference>
<keyword evidence="7" id="KW-1185">Reference proteome</keyword>